<dbReference type="RefSeq" id="WP_184437933.1">
    <property type="nucleotide sequence ID" value="NZ_JACIGI010000054.1"/>
</dbReference>
<proteinExistence type="predicted"/>
<dbReference type="Gene3D" id="3.40.630.30">
    <property type="match status" value="1"/>
</dbReference>
<dbReference type="AlphaFoldDB" id="A0A7W6S449"/>
<dbReference type="InterPro" id="IPR016181">
    <property type="entry name" value="Acyl_CoA_acyltransferase"/>
</dbReference>
<evidence type="ECO:0000313" key="1">
    <source>
        <dbReference type="EMBL" id="MBB4287817.1"/>
    </source>
</evidence>
<reference evidence="1 2" key="1">
    <citation type="submission" date="2020-08" db="EMBL/GenBank/DDBJ databases">
        <title>Genome sequencing of Purple Non-Sulfur Bacteria from various extreme environments.</title>
        <authorList>
            <person name="Mayer M."/>
        </authorList>
    </citation>
    <scope>NUCLEOTIDE SEQUENCE [LARGE SCALE GENOMIC DNA]</scope>
    <source>
        <strain evidence="1 2">JA135</strain>
    </source>
</reference>
<sequence length="332" mass="35986">MTGADATPTPDPAADLAPDLAFDWTSPADEAGLMALFRDAFGADMDPRLWAWKYYTPGNGGMVARRGGAMVAHYGGQARRLEVAGAPLTAMWIGDSMVHPRERGRLRRDNAFGRLGRTFIEAVTVPAGPHAFVYGFPSPRAARLGQLLGLYARVDRLDVLVWSGPGRTPGRRRVRPMTLDGLVAAGDDLWRRQRAGLPRDVAVTVRDGAFLAARYAAHPLHRYEVLVRCEGWRRRPMAAAVIRAQAEAVELLDLLGDVGAYPLLVDAVRDLAVARGLPAVFAWATPSLAAVLPAPERREMVHEVNIAGPDLAANTARLADRCWMGGGDSDDR</sequence>
<keyword evidence="2" id="KW-1185">Reference proteome</keyword>
<organism evidence="1 2">
    <name type="scientific">Roseospira goensis</name>
    <dbReference type="NCBI Taxonomy" id="391922"/>
    <lineage>
        <taxon>Bacteria</taxon>
        <taxon>Pseudomonadati</taxon>
        <taxon>Pseudomonadota</taxon>
        <taxon>Alphaproteobacteria</taxon>
        <taxon>Rhodospirillales</taxon>
        <taxon>Rhodospirillaceae</taxon>
        <taxon>Roseospira</taxon>
    </lineage>
</organism>
<dbReference type="Proteomes" id="UP000555728">
    <property type="component" value="Unassembled WGS sequence"/>
</dbReference>
<dbReference type="SUPFAM" id="SSF55729">
    <property type="entry name" value="Acyl-CoA N-acyltransferases (Nat)"/>
    <property type="match status" value="1"/>
</dbReference>
<comment type="caution">
    <text evidence="1">The sequence shown here is derived from an EMBL/GenBank/DDBJ whole genome shotgun (WGS) entry which is preliminary data.</text>
</comment>
<dbReference type="EMBL" id="JACIGI010000054">
    <property type="protein sequence ID" value="MBB4287817.1"/>
    <property type="molecule type" value="Genomic_DNA"/>
</dbReference>
<evidence type="ECO:0000313" key="2">
    <source>
        <dbReference type="Proteomes" id="UP000555728"/>
    </source>
</evidence>
<dbReference type="Pfam" id="PF13527">
    <property type="entry name" value="Acetyltransf_9"/>
    <property type="match status" value="1"/>
</dbReference>
<evidence type="ECO:0008006" key="3">
    <source>
        <dbReference type="Google" id="ProtNLM"/>
    </source>
</evidence>
<accession>A0A7W6S449</accession>
<protein>
    <recommendedName>
        <fullName evidence="3">GNAT family N-acetyltransferase</fullName>
    </recommendedName>
</protein>
<name>A0A7W6S449_9PROT</name>
<gene>
    <name evidence="1" type="ORF">GGD88_003574</name>
</gene>